<feature type="signal peptide" evidence="2">
    <location>
        <begin position="1"/>
        <end position="25"/>
    </location>
</feature>
<feature type="compositionally biased region" description="Polar residues" evidence="1">
    <location>
        <begin position="194"/>
        <end position="203"/>
    </location>
</feature>
<accession>A0A811MLT2</accession>
<feature type="chain" id="PRO_5032940123" evidence="2">
    <location>
        <begin position="26"/>
        <end position="215"/>
    </location>
</feature>
<dbReference type="PROSITE" id="PS51257">
    <property type="entry name" value="PROKAR_LIPOPROTEIN"/>
    <property type="match status" value="1"/>
</dbReference>
<dbReference type="Proteomes" id="UP000604825">
    <property type="component" value="Unassembled WGS sequence"/>
</dbReference>
<keyword evidence="2" id="KW-0732">Signal</keyword>
<protein>
    <submittedName>
        <fullName evidence="3">Uncharacterized protein</fullName>
    </submittedName>
</protein>
<evidence type="ECO:0000313" key="3">
    <source>
        <dbReference type="EMBL" id="CAD6206460.1"/>
    </source>
</evidence>
<dbReference type="AlphaFoldDB" id="A0A811MLT2"/>
<proteinExistence type="predicted"/>
<evidence type="ECO:0000313" key="4">
    <source>
        <dbReference type="Proteomes" id="UP000604825"/>
    </source>
</evidence>
<sequence length="215" mass="23556">MAMARPLLQLCTLLSCLFFIVPVAARPPVVPIAARPPPACSGTGVQPVALTKPLEFCGGKIGDPTCCDAANDSTIHLAFVHSFSRPSKTHDADAASCAALVKRRLCAVSSTLYSYLHPLQPRRTFCRMPPPVLPSYRRQWCWCSIQGQGKRRVKSEYRARPCPPPPPTIVHGRRRRAASPHRRRPPPVADESESATSHVPDTVSPAYQTESVFLL</sequence>
<feature type="region of interest" description="Disordered" evidence="1">
    <location>
        <begin position="154"/>
        <end position="203"/>
    </location>
</feature>
<reference evidence="3" key="1">
    <citation type="submission" date="2020-10" db="EMBL/GenBank/DDBJ databases">
        <authorList>
            <person name="Han B."/>
            <person name="Lu T."/>
            <person name="Zhao Q."/>
            <person name="Huang X."/>
            <person name="Zhao Y."/>
        </authorList>
    </citation>
    <scope>NUCLEOTIDE SEQUENCE</scope>
</reference>
<organism evidence="3 4">
    <name type="scientific">Miscanthus lutarioriparius</name>
    <dbReference type="NCBI Taxonomy" id="422564"/>
    <lineage>
        <taxon>Eukaryota</taxon>
        <taxon>Viridiplantae</taxon>
        <taxon>Streptophyta</taxon>
        <taxon>Embryophyta</taxon>
        <taxon>Tracheophyta</taxon>
        <taxon>Spermatophyta</taxon>
        <taxon>Magnoliopsida</taxon>
        <taxon>Liliopsida</taxon>
        <taxon>Poales</taxon>
        <taxon>Poaceae</taxon>
        <taxon>PACMAD clade</taxon>
        <taxon>Panicoideae</taxon>
        <taxon>Andropogonodae</taxon>
        <taxon>Andropogoneae</taxon>
        <taxon>Saccharinae</taxon>
        <taxon>Miscanthus</taxon>
    </lineage>
</organism>
<gene>
    <name evidence="3" type="ORF">NCGR_LOCUS4165</name>
</gene>
<name>A0A811MLT2_9POAL</name>
<evidence type="ECO:0000256" key="1">
    <source>
        <dbReference type="SAM" id="MobiDB-lite"/>
    </source>
</evidence>
<evidence type="ECO:0000256" key="2">
    <source>
        <dbReference type="SAM" id="SignalP"/>
    </source>
</evidence>
<dbReference type="EMBL" id="CAJGYO010000001">
    <property type="protein sequence ID" value="CAD6206460.1"/>
    <property type="molecule type" value="Genomic_DNA"/>
</dbReference>
<feature type="compositionally biased region" description="Basic residues" evidence="1">
    <location>
        <begin position="171"/>
        <end position="185"/>
    </location>
</feature>
<comment type="caution">
    <text evidence="3">The sequence shown here is derived from an EMBL/GenBank/DDBJ whole genome shotgun (WGS) entry which is preliminary data.</text>
</comment>
<keyword evidence="4" id="KW-1185">Reference proteome</keyword>